<dbReference type="KEGG" id="nhu:H0264_08005"/>
<gene>
    <name evidence="1" type="ORF">H0264_08005</name>
</gene>
<protein>
    <submittedName>
        <fullName evidence="1">2OG-Fe dioxygenase family protein</fullName>
    </submittedName>
</protein>
<name>A0A7D6ZRQ1_9NOCA</name>
<keyword evidence="2" id="KW-1185">Reference proteome</keyword>
<dbReference type="Gene3D" id="2.60.120.620">
    <property type="entry name" value="q2cbj1_9rhob like domain"/>
    <property type="match status" value="1"/>
</dbReference>
<dbReference type="Proteomes" id="UP000515512">
    <property type="component" value="Chromosome"/>
</dbReference>
<keyword evidence="1" id="KW-0560">Oxidoreductase</keyword>
<dbReference type="AlphaFoldDB" id="A0A7D6ZRQ1"/>
<keyword evidence="1" id="KW-0223">Dioxygenase</keyword>
<dbReference type="EMBL" id="CP059399">
    <property type="protein sequence ID" value="QLY32205.1"/>
    <property type="molecule type" value="Genomic_DNA"/>
</dbReference>
<organism evidence="1 2">
    <name type="scientific">Nocardia huaxiensis</name>
    <dbReference type="NCBI Taxonomy" id="2755382"/>
    <lineage>
        <taxon>Bacteria</taxon>
        <taxon>Bacillati</taxon>
        <taxon>Actinomycetota</taxon>
        <taxon>Actinomycetes</taxon>
        <taxon>Mycobacteriales</taxon>
        <taxon>Nocardiaceae</taxon>
        <taxon>Nocardia</taxon>
    </lineage>
</organism>
<sequence>MSGVSSADTAWSGLRATGYAVVPMIDQLTRREFALLADVYDNELSLDDWLPEKNRTRLRSYQRFSLFIEKSGELRFERDEAPGPYIQDMSVNRLQGGIARVFKLIPPAHPVTAVTEKLANSVARMLLAADVLNETRTPEVEVDIHFIRIVAPGEPAPEGIHRDGLLGGSVHLVRRENILGGVSEVYRPDDEPTLLERFGLDEPLQSFVFDDARVLHFTHRIERDGSDSEGYRDVLLIGFRDRD</sequence>
<evidence type="ECO:0000313" key="1">
    <source>
        <dbReference type="EMBL" id="QLY32205.1"/>
    </source>
</evidence>
<dbReference type="RefSeq" id="WP_181583378.1">
    <property type="nucleotide sequence ID" value="NZ_CP059399.1"/>
</dbReference>
<dbReference type="InterPro" id="IPR018724">
    <property type="entry name" value="2OG-Fe_dioxygenase"/>
</dbReference>
<dbReference type="Pfam" id="PF10014">
    <property type="entry name" value="2OG-Fe_Oxy_2"/>
    <property type="match status" value="1"/>
</dbReference>
<accession>A0A7D6ZRQ1</accession>
<dbReference type="GO" id="GO:0051213">
    <property type="term" value="F:dioxygenase activity"/>
    <property type="evidence" value="ECO:0007669"/>
    <property type="project" value="UniProtKB-KW"/>
</dbReference>
<proteinExistence type="predicted"/>
<evidence type="ECO:0000313" key="2">
    <source>
        <dbReference type="Proteomes" id="UP000515512"/>
    </source>
</evidence>
<reference evidence="1 2" key="1">
    <citation type="submission" date="2020-07" db="EMBL/GenBank/DDBJ databases">
        <authorList>
            <person name="Zhuang K."/>
            <person name="Ran Y."/>
        </authorList>
    </citation>
    <scope>NUCLEOTIDE SEQUENCE [LARGE SCALE GENOMIC DNA]</scope>
    <source>
        <strain evidence="1 2">WCH-YHL-001</strain>
    </source>
</reference>